<dbReference type="Proteomes" id="UP000186308">
    <property type="component" value="Unassembled WGS sequence"/>
</dbReference>
<gene>
    <name evidence="6" type="ORF">SAMN05421828_10285</name>
</gene>
<evidence type="ECO:0000256" key="1">
    <source>
        <dbReference type="ARBA" id="ARBA00004684"/>
    </source>
</evidence>
<dbReference type="SUPFAM" id="SSF48576">
    <property type="entry name" value="Terpenoid synthases"/>
    <property type="match status" value="1"/>
</dbReference>
<comment type="pathway">
    <text evidence="1">Carotenoid biosynthesis; phytoene biosynthesis.</text>
</comment>
<evidence type="ECO:0000256" key="2">
    <source>
        <dbReference type="ARBA" id="ARBA00006251"/>
    </source>
</evidence>
<protein>
    <submittedName>
        <fullName evidence="6">Phytoene synthase</fullName>
    </submittedName>
</protein>
<dbReference type="RefSeq" id="WP_051657269.1">
    <property type="nucleotide sequence ID" value="NZ_FTNE01000002.1"/>
</dbReference>
<dbReference type="InterPro" id="IPR008949">
    <property type="entry name" value="Isoprenoid_synthase_dom_sf"/>
</dbReference>
<dbReference type="GO" id="GO:0004311">
    <property type="term" value="F:geranylgeranyl diphosphate synthase activity"/>
    <property type="evidence" value="ECO:0007669"/>
    <property type="project" value="InterPro"/>
</dbReference>
<dbReference type="InterPro" id="IPR033904">
    <property type="entry name" value="Trans_IPPS_HH"/>
</dbReference>
<dbReference type="InterPro" id="IPR019845">
    <property type="entry name" value="Squalene/phytoene_synthase_CS"/>
</dbReference>
<dbReference type="SFLD" id="SFLDG01018">
    <property type="entry name" value="Squalene/Phytoene_Synthase_Lik"/>
    <property type="match status" value="1"/>
</dbReference>
<dbReference type="SFLD" id="SFLDS00005">
    <property type="entry name" value="Isoprenoid_Synthase_Type_I"/>
    <property type="match status" value="1"/>
</dbReference>
<reference evidence="6 7" key="1">
    <citation type="submission" date="2017-01" db="EMBL/GenBank/DDBJ databases">
        <authorList>
            <person name="Varghese N."/>
            <person name="Submissions S."/>
        </authorList>
    </citation>
    <scope>NUCLEOTIDE SEQUENCE [LARGE SCALE GENOMIC DNA]</scope>
    <source>
        <strain evidence="6 7">ATCC 35905</strain>
    </source>
</reference>
<comment type="cofactor">
    <cofactor evidence="5">
        <name>ATP</name>
        <dbReference type="ChEBI" id="CHEBI:30616"/>
    </cofactor>
</comment>
<organism evidence="6 7">
    <name type="scientific">Acidiphilium rubrum</name>
    <dbReference type="NCBI Taxonomy" id="526"/>
    <lineage>
        <taxon>Bacteria</taxon>
        <taxon>Pseudomonadati</taxon>
        <taxon>Pseudomonadota</taxon>
        <taxon>Alphaproteobacteria</taxon>
        <taxon>Acetobacterales</taxon>
        <taxon>Acidocellaceae</taxon>
        <taxon>Acidiphilium</taxon>
    </lineage>
</organism>
<dbReference type="EMBL" id="FTNE01000002">
    <property type="protein sequence ID" value="SIQ16869.1"/>
    <property type="molecule type" value="Genomic_DNA"/>
</dbReference>
<sequence>MSERIADPDMAACAAMLRGGSLSFHAASRLLPARIRHPATALYAFCRVADDAVDDGADKGAAVARLAQRLDRAYHGRPENTPVDRAFARMIETHAIPRTLPDALIEGLAWDAAGRRHETIADARAYAARVAGSVGAMMTLIMGRRDAESLGAACDLGIAMQFTNIARDVGEDARAGRLYLPLDWLAARGIDAEAFLAAPRFSPDLAQVIAQLLDEAERFYDRARPGIACLPFDCRPGIQAARMIYRAIGRGLARGGYDSITRRARVSAPRKLGLAALAVTRTLLPALRLPALTCAETQFLIEAAALPVRESIGPGTRVIMLIDRLERIDRLAPGVRAELSALSGDFACPP</sequence>
<dbReference type="InterPro" id="IPR044843">
    <property type="entry name" value="Trans_IPPS_bact-type"/>
</dbReference>
<dbReference type="CDD" id="cd00683">
    <property type="entry name" value="Trans_IPPS_HH"/>
    <property type="match status" value="1"/>
</dbReference>
<dbReference type="GO" id="GO:0016117">
    <property type="term" value="P:carotenoid biosynthetic process"/>
    <property type="evidence" value="ECO:0007669"/>
    <property type="project" value="UniProtKB-KW"/>
</dbReference>
<evidence type="ECO:0000256" key="5">
    <source>
        <dbReference type="ARBA" id="ARBA00053028"/>
    </source>
</evidence>
<evidence type="ECO:0000256" key="4">
    <source>
        <dbReference type="ARBA" id="ARBA00022746"/>
    </source>
</evidence>
<dbReference type="OrthoDB" id="9807580at2"/>
<keyword evidence="3" id="KW-0808">Transferase</keyword>
<dbReference type="Gene3D" id="1.10.600.10">
    <property type="entry name" value="Farnesyl Diphosphate Synthase"/>
    <property type="match status" value="1"/>
</dbReference>
<dbReference type="PROSITE" id="PS01045">
    <property type="entry name" value="SQUALEN_PHYTOEN_SYN_2"/>
    <property type="match status" value="1"/>
</dbReference>
<evidence type="ECO:0000313" key="6">
    <source>
        <dbReference type="EMBL" id="SIQ16869.1"/>
    </source>
</evidence>
<keyword evidence="4" id="KW-0125">Carotenoid biosynthesis</keyword>
<dbReference type="InterPro" id="IPR002060">
    <property type="entry name" value="Squ/phyt_synthse"/>
</dbReference>
<accession>A0A8G2CI09</accession>
<dbReference type="FunFam" id="1.10.600.10:FF:000020">
    <property type="entry name" value="Phytoene synthase"/>
    <property type="match status" value="1"/>
</dbReference>
<comment type="similarity">
    <text evidence="2">Belongs to the phytoene/squalene synthase family.</text>
</comment>
<comment type="caution">
    <text evidence="6">The sequence shown here is derived from an EMBL/GenBank/DDBJ whole genome shotgun (WGS) entry which is preliminary data.</text>
</comment>
<proteinExistence type="inferred from homology"/>
<dbReference type="GO" id="GO:0051996">
    <property type="term" value="F:squalene synthase [NAD(P)H] activity"/>
    <property type="evidence" value="ECO:0007669"/>
    <property type="project" value="InterPro"/>
</dbReference>
<keyword evidence="7" id="KW-1185">Reference proteome</keyword>
<dbReference type="AlphaFoldDB" id="A0A8G2CI09"/>
<dbReference type="PANTHER" id="PTHR31480">
    <property type="entry name" value="BIFUNCTIONAL LYCOPENE CYCLASE/PHYTOENE SYNTHASE"/>
    <property type="match status" value="1"/>
</dbReference>
<dbReference type="SFLD" id="SFLDG01212">
    <property type="entry name" value="Phytoene_synthase_like"/>
    <property type="match status" value="1"/>
</dbReference>
<evidence type="ECO:0000313" key="7">
    <source>
        <dbReference type="Proteomes" id="UP000186308"/>
    </source>
</evidence>
<dbReference type="Pfam" id="PF00494">
    <property type="entry name" value="SQS_PSY"/>
    <property type="match status" value="1"/>
</dbReference>
<evidence type="ECO:0000256" key="3">
    <source>
        <dbReference type="ARBA" id="ARBA00022679"/>
    </source>
</evidence>
<name>A0A8G2CI09_ACIRU</name>